<dbReference type="PANTHER" id="PTHR31442:SF29">
    <property type="entry name" value="HOMEODOMAIN-LIKE SUPERFAMILY PROTEIN"/>
    <property type="match status" value="1"/>
</dbReference>
<evidence type="ECO:0000256" key="2">
    <source>
        <dbReference type="ARBA" id="ARBA00023163"/>
    </source>
</evidence>
<evidence type="ECO:0000256" key="4">
    <source>
        <dbReference type="SAM" id="Coils"/>
    </source>
</evidence>
<dbReference type="PROSITE" id="PS51294">
    <property type="entry name" value="HTH_MYB"/>
    <property type="match status" value="1"/>
</dbReference>
<dbReference type="Gene3D" id="1.10.10.60">
    <property type="entry name" value="Homeodomain-like"/>
    <property type="match status" value="1"/>
</dbReference>
<gene>
    <name evidence="7" type="ORF">NDN08_005259</name>
</gene>
<evidence type="ECO:0000259" key="6">
    <source>
        <dbReference type="PROSITE" id="PS51294"/>
    </source>
</evidence>
<reference evidence="7 8" key="1">
    <citation type="journal article" date="2023" name="Nat. Commun.">
        <title>Origin of minicircular mitochondrial genomes in red algae.</title>
        <authorList>
            <person name="Lee Y."/>
            <person name="Cho C.H."/>
            <person name="Lee Y.M."/>
            <person name="Park S.I."/>
            <person name="Yang J.H."/>
            <person name="West J.A."/>
            <person name="Bhattacharya D."/>
            <person name="Yoon H.S."/>
        </authorList>
    </citation>
    <scope>NUCLEOTIDE SEQUENCE [LARGE SCALE GENOMIC DNA]</scope>
    <source>
        <strain evidence="7 8">CCMP1338</strain>
        <tissue evidence="7">Whole cell</tissue>
    </source>
</reference>
<dbReference type="InterPro" id="IPR044841">
    <property type="entry name" value="LUX/BOA-like"/>
</dbReference>
<accession>A0AAV8V151</accession>
<dbReference type="InterPro" id="IPR009057">
    <property type="entry name" value="Homeodomain-like_sf"/>
</dbReference>
<evidence type="ECO:0000313" key="8">
    <source>
        <dbReference type="Proteomes" id="UP001157974"/>
    </source>
</evidence>
<dbReference type="Pfam" id="PF00249">
    <property type="entry name" value="Myb_DNA-binding"/>
    <property type="match status" value="1"/>
</dbReference>
<evidence type="ECO:0000256" key="5">
    <source>
        <dbReference type="SAM" id="MobiDB-lite"/>
    </source>
</evidence>
<feature type="domain" description="HTH myb-type" evidence="6">
    <location>
        <begin position="223"/>
        <end position="282"/>
    </location>
</feature>
<comment type="caution">
    <text evidence="7">The sequence shown here is derived from an EMBL/GenBank/DDBJ whole genome shotgun (WGS) entry which is preliminary data.</text>
</comment>
<evidence type="ECO:0000313" key="7">
    <source>
        <dbReference type="EMBL" id="KAJ8908554.1"/>
    </source>
</evidence>
<dbReference type="PANTHER" id="PTHR31442">
    <property type="entry name" value="HOMEODOMAIN-LIKE SUPERFAMILY PROTEIN-RELATED"/>
    <property type="match status" value="1"/>
</dbReference>
<keyword evidence="3" id="KW-0539">Nucleus</keyword>
<keyword evidence="2" id="KW-0804">Transcription</keyword>
<dbReference type="InterPro" id="IPR006447">
    <property type="entry name" value="Myb_dom_plants"/>
</dbReference>
<dbReference type="SUPFAM" id="SSF46689">
    <property type="entry name" value="Homeodomain-like"/>
    <property type="match status" value="1"/>
</dbReference>
<dbReference type="Proteomes" id="UP001157974">
    <property type="component" value="Unassembled WGS sequence"/>
</dbReference>
<feature type="coiled-coil region" evidence="4">
    <location>
        <begin position="390"/>
        <end position="428"/>
    </location>
</feature>
<evidence type="ECO:0000256" key="1">
    <source>
        <dbReference type="ARBA" id="ARBA00023015"/>
    </source>
</evidence>
<evidence type="ECO:0000256" key="3">
    <source>
        <dbReference type="ARBA" id="ARBA00023242"/>
    </source>
</evidence>
<dbReference type="FunFam" id="1.10.10.60:FF:000007">
    <property type="entry name" value="Two-component response regulator"/>
    <property type="match status" value="1"/>
</dbReference>
<sequence length="446" mass="49169">MLGNAEDPLDDEHRVVPFEGVGLPAGLSFAEENPSGYGASSFGLETEGGLGDAVEPIMTSPASEPVDAVDMMRTANVPVENLLDSAEVFFYNAEFPEVYQDGETPALHAEESSKHILVKSEAPPVASAIKSSMPKLQGENGYSAGVQSGSRMLGVDDGSRRRPTPPHFPRAGAKLSAGIASYPTESHATDKPASPAKRARPGAPNSPASPGGIQDSNEGAEPREKKKRLMWTSKLHKRFLEAIKAIGINNAGPKNVLLHMGIPDITTEHVKSHLQKYRNNLKKDAAQESRASVIGPVNVAARQAVNVHVMNNMPMQNPHHQYPGGMVNQNVTDTLQQHSDWQAEVHDKTLRCLLQMQMSHNLLGSLQRKFHLSLERMKRHSQGQYSQQHADELFRENERLMNEHSQMQKELTRQHAGLRDLVDEAERLRQSYFAYGLLQMPMQQPQ</sequence>
<protein>
    <recommendedName>
        <fullName evidence="6">HTH myb-type domain-containing protein</fullName>
    </recommendedName>
</protein>
<keyword evidence="1" id="KW-0805">Transcription regulation</keyword>
<keyword evidence="8" id="KW-1185">Reference proteome</keyword>
<dbReference type="AlphaFoldDB" id="A0AAV8V151"/>
<proteinExistence type="predicted"/>
<feature type="region of interest" description="Disordered" evidence="5">
    <location>
        <begin position="132"/>
        <end position="227"/>
    </location>
</feature>
<keyword evidence="4" id="KW-0175">Coiled coil</keyword>
<dbReference type="NCBIfam" id="TIGR01557">
    <property type="entry name" value="myb_SHAQKYF"/>
    <property type="match status" value="1"/>
</dbReference>
<dbReference type="GO" id="GO:0003677">
    <property type="term" value="F:DNA binding"/>
    <property type="evidence" value="ECO:0007669"/>
    <property type="project" value="InterPro"/>
</dbReference>
<organism evidence="7 8">
    <name type="scientific">Rhodosorus marinus</name>
    <dbReference type="NCBI Taxonomy" id="101924"/>
    <lineage>
        <taxon>Eukaryota</taxon>
        <taxon>Rhodophyta</taxon>
        <taxon>Stylonematophyceae</taxon>
        <taxon>Stylonematales</taxon>
        <taxon>Stylonemataceae</taxon>
        <taxon>Rhodosorus</taxon>
    </lineage>
</organism>
<name>A0AAV8V151_9RHOD</name>
<feature type="compositionally biased region" description="Low complexity" evidence="5">
    <location>
        <begin position="201"/>
        <end position="212"/>
    </location>
</feature>
<dbReference type="InterPro" id="IPR001005">
    <property type="entry name" value="SANT/Myb"/>
</dbReference>
<dbReference type="EMBL" id="JAMWBK010000001">
    <property type="protein sequence ID" value="KAJ8908554.1"/>
    <property type="molecule type" value="Genomic_DNA"/>
</dbReference>
<dbReference type="InterPro" id="IPR017930">
    <property type="entry name" value="Myb_dom"/>
</dbReference>
<dbReference type="GO" id="GO:0003700">
    <property type="term" value="F:DNA-binding transcription factor activity"/>
    <property type="evidence" value="ECO:0007669"/>
    <property type="project" value="InterPro"/>
</dbReference>